<dbReference type="PANTHER" id="PTHR32282:SF27">
    <property type="entry name" value="PENICILLIN-BINDING PROTEIN 1A"/>
    <property type="match status" value="1"/>
</dbReference>
<evidence type="ECO:0000256" key="22">
    <source>
        <dbReference type="ARBA" id="ARBA00023316"/>
    </source>
</evidence>
<dbReference type="PANTHER" id="PTHR32282">
    <property type="entry name" value="BINDING PROTEIN TRANSPEPTIDASE, PUTATIVE-RELATED"/>
    <property type="match status" value="1"/>
</dbReference>
<dbReference type="GO" id="GO:0071555">
    <property type="term" value="P:cell wall organization"/>
    <property type="evidence" value="ECO:0007669"/>
    <property type="project" value="UniProtKB-KW"/>
</dbReference>
<evidence type="ECO:0000256" key="24">
    <source>
        <dbReference type="ARBA" id="ARBA00044770"/>
    </source>
</evidence>
<dbReference type="NCBIfam" id="TIGR02074">
    <property type="entry name" value="PBP_1a_fam"/>
    <property type="match status" value="1"/>
</dbReference>
<dbReference type="EC" id="2.4.99.28" evidence="24"/>
<keyword evidence="14" id="KW-0378">Hydrolase</keyword>
<dbReference type="Pfam" id="PF00905">
    <property type="entry name" value="Transpeptidase"/>
    <property type="match status" value="1"/>
</dbReference>
<feature type="domain" description="Glycosyl transferase family 51" evidence="30">
    <location>
        <begin position="71"/>
        <end position="246"/>
    </location>
</feature>
<dbReference type="EMBL" id="RCCI01000004">
    <property type="protein sequence ID" value="RLJ67937.1"/>
    <property type="molecule type" value="Genomic_DNA"/>
</dbReference>
<evidence type="ECO:0000256" key="3">
    <source>
        <dbReference type="ARBA" id="ARBA00007090"/>
    </source>
</evidence>
<keyword evidence="8" id="KW-0997">Cell inner membrane</keyword>
<evidence type="ECO:0000256" key="13">
    <source>
        <dbReference type="ARBA" id="ARBA00022692"/>
    </source>
</evidence>
<dbReference type="Gene3D" id="1.10.3810.10">
    <property type="entry name" value="Biosynthetic peptidoglycan transglycosylase-like"/>
    <property type="match status" value="1"/>
</dbReference>
<evidence type="ECO:0000256" key="21">
    <source>
        <dbReference type="ARBA" id="ARBA00023268"/>
    </source>
</evidence>
<dbReference type="GO" id="GO:0030288">
    <property type="term" value="C:outer membrane-bounded periplasmic space"/>
    <property type="evidence" value="ECO:0007669"/>
    <property type="project" value="TreeGrafter"/>
</dbReference>
<dbReference type="UniPathway" id="UPA00219"/>
<comment type="catalytic activity">
    <reaction evidence="25">
        <text>[GlcNAc-(1-&gt;4)-Mur2Ac(oyl-L-Ala-gamma-D-Glu-L-Lys-D-Ala-D-Ala)](n)-di-trans,octa-cis-undecaprenyl diphosphate + beta-D-GlcNAc-(1-&gt;4)-Mur2Ac(oyl-L-Ala-gamma-D-Glu-L-Lys-D-Ala-D-Ala)-di-trans,octa-cis-undecaprenyl diphosphate = [GlcNAc-(1-&gt;4)-Mur2Ac(oyl-L-Ala-gamma-D-Glu-L-Lys-D-Ala-D-Ala)](n+1)-di-trans,octa-cis-undecaprenyl diphosphate + di-trans,octa-cis-undecaprenyl diphosphate + H(+)</text>
        <dbReference type="Rhea" id="RHEA:23708"/>
        <dbReference type="Rhea" id="RHEA-COMP:9602"/>
        <dbReference type="Rhea" id="RHEA-COMP:9603"/>
        <dbReference type="ChEBI" id="CHEBI:15378"/>
        <dbReference type="ChEBI" id="CHEBI:58405"/>
        <dbReference type="ChEBI" id="CHEBI:60033"/>
        <dbReference type="ChEBI" id="CHEBI:78435"/>
        <dbReference type="EC" id="2.4.99.28"/>
    </reaction>
</comment>
<feature type="compositionally biased region" description="Basic and acidic residues" evidence="27">
    <location>
        <begin position="792"/>
        <end position="802"/>
    </location>
</feature>
<dbReference type="InterPro" id="IPR023346">
    <property type="entry name" value="Lysozyme-like_dom_sf"/>
</dbReference>
<evidence type="ECO:0000256" key="28">
    <source>
        <dbReference type="SAM" id="Phobius"/>
    </source>
</evidence>
<keyword evidence="15" id="KW-0133">Cell shape</keyword>
<keyword evidence="11" id="KW-0328">Glycosyltransferase</keyword>
<comment type="pathway">
    <text evidence="2">Cell wall biogenesis; peptidoglycan biosynthesis.</text>
</comment>
<dbReference type="InterPro" id="IPR036950">
    <property type="entry name" value="PBP_transglycosylase"/>
</dbReference>
<dbReference type="Gene3D" id="2.40.50.140">
    <property type="entry name" value="Nucleic acid-binding proteins"/>
    <property type="match status" value="1"/>
</dbReference>
<dbReference type="InterPro" id="IPR001460">
    <property type="entry name" value="PCN-bd_Tpept"/>
</dbReference>
<dbReference type="InterPro" id="IPR050396">
    <property type="entry name" value="Glycosyltr_51/Transpeptidase"/>
</dbReference>
<evidence type="ECO:0000259" key="29">
    <source>
        <dbReference type="Pfam" id="PF00905"/>
    </source>
</evidence>
<evidence type="ECO:0000256" key="8">
    <source>
        <dbReference type="ARBA" id="ARBA00022519"/>
    </source>
</evidence>
<dbReference type="SUPFAM" id="SSF53955">
    <property type="entry name" value="Lysozyme-like"/>
    <property type="match status" value="1"/>
</dbReference>
<evidence type="ECO:0000256" key="1">
    <source>
        <dbReference type="ARBA" id="ARBA00004249"/>
    </source>
</evidence>
<evidence type="ECO:0000256" key="16">
    <source>
        <dbReference type="ARBA" id="ARBA00022968"/>
    </source>
</evidence>
<comment type="pathway">
    <text evidence="26">Glycan biosynthesis.</text>
</comment>
<keyword evidence="10" id="KW-0645">Protease</keyword>
<dbReference type="Pfam" id="PF17092">
    <property type="entry name" value="PCB_OB"/>
    <property type="match status" value="1"/>
</dbReference>
<dbReference type="GO" id="GO:0009252">
    <property type="term" value="P:peptidoglycan biosynthetic process"/>
    <property type="evidence" value="ECO:0007669"/>
    <property type="project" value="UniProtKB-UniPathway"/>
</dbReference>
<dbReference type="GO" id="GO:0009002">
    <property type="term" value="F:serine-type D-Ala-D-Ala carboxypeptidase activity"/>
    <property type="evidence" value="ECO:0007669"/>
    <property type="project" value="UniProtKB-EC"/>
</dbReference>
<keyword evidence="16" id="KW-0735">Signal-anchor</keyword>
<evidence type="ECO:0000256" key="25">
    <source>
        <dbReference type="ARBA" id="ARBA00049902"/>
    </source>
</evidence>
<evidence type="ECO:0000256" key="7">
    <source>
        <dbReference type="ARBA" id="ARBA00022475"/>
    </source>
</evidence>
<keyword evidence="7" id="KW-1003">Cell membrane</keyword>
<evidence type="ECO:0000259" key="30">
    <source>
        <dbReference type="Pfam" id="PF00912"/>
    </source>
</evidence>
<dbReference type="GO" id="GO:0008360">
    <property type="term" value="P:regulation of cell shape"/>
    <property type="evidence" value="ECO:0007669"/>
    <property type="project" value="UniProtKB-KW"/>
</dbReference>
<evidence type="ECO:0000256" key="23">
    <source>
        <dbReference type="ARBA" id="ARBA00034000"/>
    </source>
</evidence>
<evidence type="ECO:0000256" key="12">
    <source>
        <dbReference type="ARBA" id="ARBA00022679"/>
    </source>
</evidence>
<dbReference type="InterPro" id="IPR012340">
    <property type="entry name" value="NA-bd_OB-fold"/>
</dbReference>
<keyword evidence="9" id="KW-0121">Carboxypeptidase</keyword>
<feature type="domain" description="Penicillin-binding protein OB-like" evidence="31">
    <location>
        <begin position="332"/>
        <end position="439"/>
    </location>
</feature>
<reference evidence="32 33" key="1">
    <citation type="submission" date="2018-10" db="EMBL/GenBank/DDBJ databases">
        <title>Genomic Encyclopedia of Type Strains, Phase IV (KMG-IV): sequencing the most valuable type-strain genomes for metagenomic binning, comparative biology and taxonomic classification.</title>
        <authorList>
            <person name="Goeker M."/>
        </authorList>
    </citation>
    <scope>NUCLEOTIDE SEQUENCE [LARGE SCALE GENOMIC DNA]</scope>
    <source>
        <strain evidence="32 33">DSM 26916</strain>
    </source>
</reference>
<evidence type="ECO:0000256" key="9">
    <source>
        <dbReference type="ARBA" id="ARBA00022645"/>
    </source>
</evidence>
<dbReference type="GO" id="GO:0006508">
    <property type="term" value="P:proteolysis"/>
    <property type="evidence" value="ECO:0007669"/>
    <property type="project" value="UniProtKB-KW"/>
</dbReference>
<name>A0A497XKL4_9PROT</name>
<keyword evidence="33" id="KW-1185">Reference proteome</keyword>
<comment type="subcellular location">
    <subcellularLocation>
        <location evidence="1">Cell inner membrane</location>
        <topology evidence="1">Single-pass type II membrane protein</topology>
    </subcellularLocation>
</comment>
<gene>
    <name evidence="32" type="ORF">DFR35_0491</name>
</gene>
<evidence type="ECO:0000259" key="31">
    <source>
        <dbReference type="Pfam" id="PF17092"/>
    </source>
</evidence>
<sequence length="802" mass="88200">MKLPPQFSELPPMPAPLRGVLYLLLMLLGLVFITLSLAGIILILAYPQLPSLEVLTDYRPRIPLRVFTADGHMIGEFGEERRTFVRIQDVPAVMKQAILAAEDERFYHHPGIDTIGILRAAYSNFVSGGKRQGASTITMQVARNFFLSTEKTLTRKLYEALLAFKIENNLTKDEILELYVNQIYLGQRAYGFSAAAQIYFGKPLANLSTAEAAMLAGLPKAPSSFNPVANPKRARLRQLYVLRRMHDLDYLGDAAWKAAQQEPLQVKRDINDFGVRADYVAEMARQMVVERFPEQAYTHGLRVITTITKADQLAAYAALRRGVMDYDRRHGYRGAEAYVDMTGIRSDQDEEIEDLLQEFEDADDLRPALVLSANAREVQAYLRGGEVVTISGDGLKFAARMIDDKAPANKRLRRGAIIRIGKDPAGKAGVWQILQLPEVEAAFVAASPIDGAIRALVGGFDFSRNKFNHVTQAWRQPGSSFKPFIYSAALEKGYTPASVIADEPISISAEETGSQAWEPKNYDGKYEGPMSLRTGLAKSKNMVSIRLLRSIGTHYAQDYAARFGFDPDKHPPYLTMALGAGSVTPWQQLTGYAIFANGGYKIEPYIVKQILDDHGNVLAAAQPAVAGDENLRVIDGRNAYLMDSMMHDVVRRGTATRAATALKRSDLAGKTGTTNDYVDAWFCGYQPTVVGIAWIGFDQPKRLGNGETGGAAALPMWIGYMEKALTGVPESFMEQPEGLTQVTAHDPGGKGTGKELVYKETIPEPPENEFIPPTPAPLSPPSPTAVAPVQDAKPKPAEKKPN</sequence>
<comment type="caution">
    <text evidence="32">The sequence shown here is derived from an EMBL/GenBank/DDBJ whole genome shotgun (WGS) entry which is preliminary data.</text>
</comment>
<dbReference type="Pfam" id="PF00912">
    <property type="entry name" value="Transgly"/>
    <property type="match status" value="1"/>
</dbReference>
<evidence type="ECO:0000313" key="33">
    <source>
        <dbReference type="Proteomes" id="UP000268908"/>
    </source>
</evidence>
<evidence type="ECO:0000256" key="18">
    <source>
        <dbReference type="ARBA" id="ARBA00022989"/>
    </source>
</evidence>
<feature type="compositionally biased region" description="Basic and acidic residues" evidence="27">
    <location>
        <begin position="752"/>
        <end position="762"/>
    </location>
</feature>
<dbReference type="Gene3D" id="3.40.710.10">
    <property type="entry name" value="DD-peptidase/beta-lactamase superfamily"/>
    <property type="match status" value="2"/>
</dbReference>
<evidence type="ECO:0000256" key="2">
    <source>
        <dbReference type="ARBA" id="ARBA00004752"/>
    </source>
</evidence>
<evidence type="ECO:0000256" key="27">
    <source>
        <dbReference type="SAM" id="MobiDB-lite"/>
    </source>
</evidence>
<dbReference type="AlphaFoldDB" id="A0A497XKL4"/>
<evidence type="ECO:0000256" key="6">
    <source>
        <dbReference type="ARBA" id="ARBA00018638"/>
    </source>
</evidence>
<feature type="compositionally biased region" description="Pro residues" evidence="27">
    <location>
        <begin position="772"/>
        <end position="783"/>
    </location>
</feature>
<comment type="similarity">
    <text evidence="3">In the C-terminal section; belongs to the transpeptidase family.</text>
</comment>
<feature type="domain" description="Penicillin-binding protein transpeptidase" evidence="29">
    <location>
        <begin position="442"/>
        <end position="688"/>
    </location>
</feature>
<evidence type="ECO:0000256" key="4">
    <source>
        <dbReference type="ARBA" id="ARBA00007739"/>
    </source>
</evidence>
<evidence type="ECO:0000256" key="10">
    <source>
        <dbReference type="ARBA" id="ARBA00022670"/>
    </source>
</evidence>
<accession>A0A497XKL4</accession>
<keyword evidence="19 28" id="KW-0472">Membrane</keyword>
<organism evidence="32 33">
    <name type="scientific">Sulfurisoma sediminicola</name>
    <dbReference type="NCBI Taxonomy" id="1381557"/>
    <lineage>
        <taxon>Bacteria</taxon>
        <taxon>Pseudomonadati</taxon>
        <taxon>Pseudomonadota</taxon>
        <taxon>Betaproteobacteria</taxon>
        <taxon>Nitrosomonadales</taxon>
        <taxon>Sterolibacteriaceae</taxon>
        <taxon>Sulfurisoma</taxon>
    </lineage>
</organism>
<keyword evidence="21" id="KW-0511">Multifunctional enzyme</keyword>
<comment type="similarity">
    <text evidence="4">In the N-terminal section; belongs to the glycosyltransferase 51 family.</text>
</comment>
<dbReference type="GO" id="GO:0008658">
    <property type="term" value="F:penicillin binding"/>
    <property type="evidence" value="ECO:0007669"/>
    <property type="project" value="InterPro"/>
</dbReference>
<keyword evidence="18 28" id="KW-1133">Transmembrane helix</keyword>
<dbReference type="InterPro" id="IPR012338">
    <property type="entry name" value="Beta-lactam/transpept-like"/>
</dbReference>
<dbReference type="GO" id="GO:0005886">
    <property type="term" value="C:plasma membrane"/>
    <property type="evidence" value="ECO:0007669"/>
    <property type="project" value="UniProtKB-SubCell"/>
</dbReference>
<proteinExistence type="inferred from homology"/>
<keyword evidence="17" id="KW-0573">Peptidoglycan synthesis</keyword>
<dbReference type="InterPro" id="IPR001264">
    <property type="entry name" value="Glyco_trans_51"/>
</dbReference>
<evidence type="ECO:0000313" key="32">
    <source>
        <dbReference type="EMBL" id="RLJ67937.1"/>
    </source>
</evidence>
<feature type="region of interest" description="Disordered" evidence="27">
    <location>
        <begin position="741"/>
        <end position="802"/>
    </location>
</feature>
<evidence type="ECO:0000256" key="19">
    <source>
        <dbReference type="ARBA" id="ARBA00023136"/>
    </source>
</evidence>
<dbReference type="Proteomes" id="UP000268908">
    <property type="component" value="Unassembled WGS sequence"/>
</dbReference>
<keyword evidence="22" id="KW-0961">Cell wall biogenesis/degradation</keyword>
<evidence type="ECO:0000256" key="5">
    <source>
        <dbReference type="ARBA" id="ARBA00012448"/>
    </source>
</evidence>
<feature type="transmembrane region" description="Helical" evidence="28">
    <location>
        <begin position="20"/>
        <end position="46"/>
    </location>
</feature>
<evidence type="ECO:0000256" key="11">
    <source>
        <dbReference type="ARBA" id="ARBA00022676"/>
    </source>
</evidence>
<evidence type="ECO:0000256" key="14">
    <source>
        <dbReference type="ARBA" id="ARBA00022801"/>
    </source>
</evidence>
<evidence type="ECO:0000256" key="26">
    <source>
        <dbReference type="ARBA" id="ARBA00060592"/>
    </source>
</evidence>
<dbReference type="InterPro" id="IPR031376">
    <property type="entry name" value="PCB_OB"/>
</dbReference>
<dbReference type="GO" id="GO:0008955">
    <property type="term" value="F:peptidoglycan glycosyltransferase activity"/>
    <property type="evidence" value="ECO:0007669"/>
    <property type="project" value="UniProtKB-EC"/>
</dbReference>
<keyword evidence="20" id="KW-0046">Antibiotic resistance</keyword>
<dbReference type="SUPFAM" id="SSF56601">
    <property type="entry name" value="beta-lactamase/transpeptidase-like"/>
    <property type="match status" value="1"/>
</dbReference>
<dbReference type="EC" id="3.4.16.4" evidence="5"/>
<comment type="catalytic activity">
    <reaction evidence="23">
        <text>Preferential cleavage: (Ac)2-L-Lys-D-Ala-|-D-Ala. Also transpeptidation of peptidyl-alanyl moieties that are N-acyl substituents of D-alanine.</text>
        <dbReference type="EC" id="3.4.16.4"/>
    </reaction>
</comment>
<evidence type="ECO:0000256" key="17">
    <source>
        <dbReference type="ARBA" id="ARBA00022984"/>
    </source>
</evidence>
<keyword evidence="13 28" id="KW-0812">Transmembrane</keyword>
<dbReference type="FunFam" id="1.10.3810.10:FF:000003">
    <property type="entry name" value="Penicillin-binding protein 1a"/>
    <property type="match status" value="1"/>
</dbReference>
<evidence type="ECO:0000256" key="20">
    <source>
        <dbReference type="ARBA" id="ARBA00023251"/>
    </source>
</evidence>
<dbReference type="GO" id="GO:0046677">
    <property type="term" value="P:response to antibiotic"/>
    <property type="evidence" value="ECO:0007669"/>
    <property type="project" value="UniProtKB-KW"/>
</dbReference>
<protein>
    <recommendedName>
        <fullName evidence="6">Penicillin-binding protein 1A</fullName>
        <ecNumber evidence="24">2.4.99.28</ecNumber>
        <ecNumber evidence="5">3.4.16.4</ecNumber>
    </recommendedName>
</protein>
<evidence type="ECO:0000256" key="15">
    <source>
        <dbReference type="ARBA" id="ARBA00022960"/>
    </source>
</evidence>
<keyword evidence="12" id="KW-0808">Transferase</keyword>